<dbReference type="PROSITE" id="PS50181">
    <property type="entry name" value="FBOX"/>
    <property type="match status" value="1"/>
</dbReference>
<dbReference type="InterPro" id="IPR045808">
    <property type="entry name" value="Hr_FBXL5"/>
</dbReference>
<keyword evidence="2" id="KW-0479">Metal-binding</keyword>
<gene>
    <name evidence="5" type="ORF">BpHYR1_043343</name>
</gene>
<dbReference type="SUPFAM" id="SSF52047">
    <property type="entry name" value="RNI-like"/>
    <property type="match status" value="1"/>
</dbReference>
<dbReference type="PANTHER" id="PTHR20933:SF4">
    <property type="entry name" value="F-BOX INVOLVED IN POLYQ PATHOGENESIS, ISOFORM A"/>
    <property type="match status" value="1"/>
</dbReference>
<dbReference type="Pfam" id="PF12937">
    <property type="entry name" value="F-box-like"/>
    <property type="match status" value="1"/>
</dbReference>
<keyword evidence="6" id="KW-1185">Reference proteome</keyword>
<dbReference type="GO" id="GO:0046872">
    <property type="term" value="F:metal ion binding"/>
    <property type="evidence" value="ECO:0007669"/>
    <property type="project" value="UniProtKB-KW"/>
</dbReference>
<evidence type="ECO:0000256" key="2">
    <source>
        <dbReference type="ARBA" id="ARBA00022723"/>
    </source>
</evidence>
<dbReference type="EMBL" id="REGN01006781">
    <property type="protein sequence ID" value="RNA08313.1"/>
    <property type="molecule type" value="Genomic_DNA"/>
</dbReference>
<evidence type="ECO:0000313" key="5">
    <source>
        <dbReference type="EMBL" id="RNA08313.1"/>
    </source>
</evidence>
<evidence type="ECO:0000313" key="6">
    <source>
        <dbReference type="Proteomes" id="UP000276133"/>
    </source>
</evidence>
<dbReference type="OrthoDB" id="10257471at2759"/>
<dbReference type="InterPro" id="IPR001810">
    <property type="entry name" value="F-box_dom"/>
</dbReference>
<keyword evidence="1" id="KW-0963">Cytoplasm</keyword>
<evidence type="ECO:0000259" key="4">
    <source>
        <dbReference type="PROSITE" id="PS50181"/>
    </source>
</evidence>
<dbReference type="InterPro" id="IPR036047">
    <property type="entry name" value="F-box-like_dom_sf"/>
</dbReference>
<reference evidence="5 6" key="1">
    <citation type="journal article" date="2018" name="Sci. Rep.">
        <title>Genomic signatures of local adaptation to the degree of environmental predictability in rotifers.</title>
        <authorList>
            <person name="Franch-Gras L."/>
            <person name="Hahn C."/>
            <person name="Garcia-Roger E.M."/>
            <person name="Carmona M.J."/>
            <person name="Serra M."/>
            <person name="Gomez A."/>
        </authorList>
    </citation>
    <scope>NUCLEOTIDE SEQUENCE [LARGE SCALE GENOMIC DNA]</scope>
    <source>
        <strain evidence="5">HYR1</strain>
    </source>
</reference>
<dbReference type="InterPro" id="IPR032675">
    <property type="entry name" value="LRR_dom_sf"/>
</dbReference>
<protein>
    <submittedName>
        <fullName evidence="5">F-box LRR-repeat 5-like</fullName>
    </submittedName>
</protein>
<organism evidence="5 6">
    <name type="scientific">Brachionus plicatilis</name>
    <name type="common">Marine rotifer</name>
    <name type="synonym">Brachionus muelleri</name>
    <dbReference type="NCBI Taxonomy" id="10195"/>
    <lineage>
        <taxon>Eukaryota</taxon>
        <taxon>Metazoa</taxon>
        <taxon>Spiralia</taxon>
        <taxon>Gnathifera</taxon>
        <taxon>Rotifera</taxon>
        <taxon>Eurotatoria</taxon>
        <taxon>Monogononta</taxon>
        <taxon>Pseudotrocha</taxon>
        <taxon>Ploima</taxon>
        <taxon>Brachionidae</taxon>
        <taxon>Brachionus</taxon>
    </lineage>
</organism>
<dbReference type="Gene3D" id="1.20.120.520">
    <property type="entry name" value="nmb1532 protein domain like"/>
    <property type="match status" value="1"/>
</dbReference>
<dbReference type="AlphaFoldDB" id="A0A3M7QAF9"/>
<dbReference type="InterPro" id="IPR006553">
    <property type="entry name" value="Leu-rich_rpt_Cys-con_subtyp"/>
</dbReference>
<proteinExistence type="predicted"/>
<dbReference type="Proteomes" id="UP000276133">
    <property type="component" value="Unassembled WGS sequence"/>
</dbReference>
<dbReference type="STRING" id="10195.A0A3M7QAF9"/>
<evidence type="ECO:0000256" key="3">
    <source>
        <dbReference type="ARBA" id="ARBA00022786"/>
    </source>
</evidence>
<dbReference type="SUPFAM" id="SSF81383">
    <property type="entry name" value="F-box domain"/>
    <property type="match status" value="1"/>
</dbReference>
<keyword evidence="3" id="KW-0833">Ubl conjugation pathway</keyword>
<dbReference type="PANTHER" id="PTHR20933">
    <property type="entry name" value="F-BOX ONLY PROTEIN 33"/>
    <property type="match status" value="1"/>
</dbReference>
<dbReference type="CDD" id="cd12109">
    <property type="entry name" value="Hr_FBXL5"/>
    <property type="match status" value="1"/>
</dbReference>
<dbReference type="SMART" id="SM00256">
    <property type="entry name" value="FBOX"/>
    <property type="match status" value="1"/>
</dbReference>
<comment type="caution">
    <text evidence="5">The sequence shown here is derived from an EMBL/GenBank/DDBJ whole genome shotgun (WGS) entry which is preliminary data.</text>
</comment>
<dbReference type="GO" id="GO:0006879">
    <property type="term" value="P:intracellular iron ion homeostasis"/>
    <property type="evidence" value="ECO:0007669"/>
    <property type="project" value="InterPro"/>
</dbReference>
<sequence>MSIKPEEFNVFKIPHSRMKQLVKSCNQNLDTTDFANNDALIMLLANLGTIFHEFKLHEEIENEHIMIKLKTKLTAMAIYNSAVCNCHKDDEFSPLINLVEAGYMYLNKTKSISEKISFGLRLRKALNKFFKKFLPHMKEEEEVFQPLLFEHFTEEELHEMKNIVIKLHMQQRKRPHGAKRARCEPKMKNLASDRPNSNYINQLPDELLLKIFSLLSTSDKLRSAQACRKWNKLIYDPCNWTYLDFNQWKSKNRSLSKVNVNCSNAQFKEMDFIDESDEDDFDNSSSIDINDIKTLQYWIRNLLPKIGVFVQKLNLSNCSSLNNNLARRILQLCPNLIELNIGYNTIGDNSFRGVRLDKLRSLNCEGCQNLTDDAFKFLLISNKIKSNTSCLLDPTIKCDPSGDQIKEIESGDKNICEKCAKHQEFNNKSSLISINLSGCWSISDYSLSFLASKYELNDLEYLNLSGCVNVTSFGMNLFLEFSDMLKGENLFYCDNITDGPLSDTANGCENLECAKKYCCRSIGRGYGC</sequence>
<name>A0A3M7QAF9_BRAPC</name>
<feature type="domain" description="F-box" evidence="4">
    <location>
        <begin position="197"/>
        <end position="243"/>
    </location>
</feature>
<dbReference type="Gene3D" id="3.80.10.10">
    <property type="entry name" value="Ribonuclease Inhibitor"/>
    <property type="match status" value="2"/>
</dbReference>
<dbReference type="GO" id="GO:0031398">
    <property type="term" value="P:positive regulation of protein ubiquitination"/>
    <property type="evidence" value="ECO:0007669"/>
    <property type="project" value="TreeGrafter"/>
</dbReference>
<evidence type="ECO:0000256" key="1">
    <source>
        <dbReference type="ARBA" id="ARBA00022490"/>
    </source>
</evidence>
<dbReference type="SMART" id="SM00367">
    <property type="entry name" value="LRR_CC"/>
    <property type="match status" value="3"/>
</dbReference>
<accession>A0A3M7QAF9</accession>